<dbReference type="EMBL" id="VWRR01000010">
    <property type="protein sequence ID" value="KAF6002330.1"/>
    <property type="molecule type" value="Genomic_DNA"/>
</dbReference>
<dbReference type="PANTHER" id="PTHR19957:SF307">
    <property type="entry name" value="PROTEIN SSO1-RELATED"/>
    <property type="match status" value="1"/>
</dbReference>
<feature type="transmembrane region" description="Helical" evidence="8">
    <location>
        <begin position="358"/>
        <end position="383"/>
    </location>
</feature>
<evidence type="ECO:0000256" key="6">
    <source>
        <dbReference type="SAM" id="Coils"/>
    </source>
</evidence>
<accession>A0A7J7IHX8</accession>
<name>A0A7J7IHX8_9RHOD</name>
<dbReference type="Gene3D" id="1.20.5.110">
    <property type="match status" value="1"/>
</dbReference>
<feature type="coiled-coil region" evidence="6">
    <location>
        <begin position="283"/>
        <end position="313"/>
    </location>
</feature>
<evidence type="ECO:0000256" key="7">
    <source>
        <dbReference type="SAM" id="MobiDB-lite"/>
    </source>
</evidence>
<feature type="compositionally biased region" description="Low complexity" evidence="7">
    <location>
        <begin position="38"/>
        <end position="61"/>
    </location>
</feature>
<dbReference type="CDD" id="cd15848">
    <property type="entry name" value="SNARE_syntaxin1-like"/>
    <property type="match status" value="1"/>
</dbReference>
<dbReference type="GO" id="GO:0012505">
    <property type="term" value="C:endomembrane system"/>
    <property type="evidence" value="ECO:0007669"/>
    <property type="project" value="TreeGrafter"/>
</dbReference>
<evidence type="ECO:0000259" key="9">
    <source>
        <dbReference type="PROSITE" id="PS50192"/>
    </source>
</evidence>
<reference evidence="10 11" key="1">
    <citation type="journal article" date="2020" name="J. Phycol.">
        <title>Comparative genome analysis reveals Cyanidiococcus gen. nov., a new extremophilic red algal genus sister to Cyanidioschyzon (Cyanidioschyzonaceae, Rhodophyta).</title>
        <authorList>
            <person name="Liu S.-L."/>
            <person name="Chiang Y.-R."/>
            <person name="Yoon H.S."/>
            <person name="Fu H.-Y."/>
        </authorList>
    </citation>
    <scope>NUCLEOTIDE SEQUENCE [LARGE SCALE GENOMIC DNA]</scope>
    <source>
        <strain evidence="10 11">THAL066</strain>
    </source>
</reference>
<feature type="region of interest" description="Disordered" evidence="7">
    <location>
        <begin position="90"/>
        <end position="116"/>
    </location>
</feature>
<keyword evidence="3 8" id="KW-0812">Transmembrane</keyword>
<dbReference type="Gene3D" id="1.20.58.70">
    <property type="match status" value="1"/>
</dbReference>
<dbReference type="Pfam" id="PF05739">
    <property type="entry name" value="SNARE"/>
    <property type="match status" value="1"/>
</dbReference>
<dbReference type="OrthoDB" id="10255013at2759"/>
<evidence type="ECO:0000313" key="10">
    <source>
        <dbReference type="EMBL" id="KAF6002330.1"/>
    </source>
</evidence>
<gene>
    <name evidence="10" type="primary">STX1A_1</name>
    <name evidence="10" type="ORF">F1559_000071</name>
</gene>
<evidence type="ECO:0000256" key="5">
    <source>
        <dbReference type="ARBA" id="ARBA00023136"/>
    </source>
</evidence>
<comment type="subcellular location">
    <subcellularLocation>
        <location evidence="1">Membrane</location>
        <topology evidence="1">Single-pass type IV membrane protein</topology>
    </subcellularLocation>
</comment>
<sequence>MDRLEELRKGDVGGGGVSSSGASVGGAGGDLEAGNNQRSTGRAISSASASGTAGGQVSSVSDGASESVFDRMENGLARFQDRIMRNFSGSRHRGARASGADSSTAAVAEEDNDGDSSAQLGAFYEKVDMVKAQIADLVSETEHIRAAHRALLEDPTRTQPSPDMRRARILAVDIKRQLDEMKLEERRVASRSRDQSNASAQARIVAGTHAALSRRFLSALKDFQQLQGECDSELREQAERELRIMNPDITHEQATAILEAAGSSGSAGELMRQQMLQATDRDYEQIRIVARDMEERAAALRELESGMEELRNIFLDMSVLVESQGETLDEIEKNIAAAKISTKRGTRRLQTARKRQRTYYRLMFCGFYCLIILLVVILVPVLVTTLRTSTSSGG</sequence>
<dbReference type="GO" id="GO:0006886">
    <property type="term" value="P:intracellular protein transport"/>
    <property type="evidence" value="ECO:0007669"/>
    <property type="project" value="InterPro"/>
</dbReference>
<evidence type="ECO:0000313" key="11">
    <source>
        <dbReference type="Proteomes" id="UP000530660"/>
    </source>
</evidence>
<keyword evidence="4 8" id="KW-1133">Transmembrane helix</keyword>
<dbReference type="GO" id="GO:0006887">
    <property type="term" value="P:exocytosis"/>
    <property type="evidence" value="ECO:0007669"/>
    <property type="project" value="TreeGrafter"/>
</dbReference>
<feature type="region of interest" description="Disordered" evidence="7">
    <location>
        <begin position="1"/>
        <end position="62"/>
    </location>
</feature>
<keyword evidence="5 8" id="KW-0472">Membrane</keyword>
<feature type="compositionally biased region" description="Gly residues" evidence="7">
    <location>
        <begin position="12"/>
        <end position="31"/>
    </location>
</feature>
<feature type="compositionally biased region" description="Basic and acidic residues" evidence="7">
    <location>
        <begin position="1"/>
        <end position="11"/>
    </location>
</feature>
<dbReference type="AlphaFoldDB" id="A0A7J7IHX8"/>
<organism evidence="10 11">
    <name type="scientific">Cyanidiococcus yangmingshanensis</name>
    <dbReference type="NCBI Taxonomy" id="2690220"/>
    <lineage>
        <taxon>Eukaryota</taxon>
        <taxon>Rhodophyta</taxon>
        <taxon>Bangiophyceae</taxon>
        <taxon>Cyanidiales</taxon>
        <taxon>Cyanidiaceae</taxon>
        <taxon>Cyanidiococcus</taxon>
    </lineage>
</organism>
<comment type="caution">
    <text evidence="10">The sequence shown here is derived from an EMBL/GenBank/DDBJ whole genome shotgun (WGS) entry which is preliminary data.</text>
</comment>
<keyword evidence="11" id="KW-1185">Reference proteome</keyword>
<dbReference type="PROSITE" id="PS50192">
    <property type="entry name" value="T_SNARE"/>
    <property type="match status" value="1"/>
</dbReference>
<dbReference type="InterPro" id="IPR045242">
    <property type="entry name" value="Syntaxin"/>
</dbReference>
<dbReference type="InterPro" id="IPR006012">
    <property type="entry name" value="Syntaxin/epimorphin_CS"/>
</dbReference>
<dbReference type="SMART" id="SM00397">
    <property type="entry name" value="t_SNARE"/>
    <property type="match status" value="1"/>
</dbReference>
<dbReference type="PANTHER" id="PTHR19957">
    <property type="entry name" value="SYNTAXIN"/>
    <property type="match status" value="1"/>
</dbReference>
<dbReference type="GO" id="GO:0000149">
    <property type="term" value="F:SNARE binding"/>
    <property type="evidence" value="ECO:0007669"/>
    <property type="project" value="TreeGrafter"/>
</dbReference>
<feature type="domain" description="T-SNARE coiled-coil homology" evidence="9">
    <location>
        <begin position="290"/>
        <end position="352"/>
    </location>
</feature>
<evidence type="ECO:0000256" key="3">
    <source>
        <dbReference type="ARBA" id="ARBA00022692"/>
    </source>
</evidence>
<dbReference type="GO" id="GO:0031201">
    <property type="term" value="C:SNARE complex"/>
    <property type="evidence" value="ECO:0007669"/>
    <property type="project" value="TreeGrafter"/>
</dbReference>
<dbReference type="SUPFAM" id="SSF47661">
    <property type="entry name" value="t-snare proteins"/>
    <property type="match status" value="1"/>
</dbReference>
<dbReference type="InterPro" id="IPR010989">
    <property type="entry name" value="SNARE"/>
</dbReference>
<dbReference type="InterPro" id="IPR000727">
    <property type="entry name" value="T_SNARE_dom"/>
</dbReference>
<dbReference type="PROSITE" id="PS00914">
    <property type="entry name" value="SYNTAXIN"/>
    <property type="match status" value="1"/>
</dbReference>
<dbReference type="GO" id="GO:0048278">
    <property type="term" value="P:vesicle docking"/>
    <property type="evidence" value="ECO:0007669"/>
    <property type="project" value="TreeGrafter"/>
</dbReference>
<dbReference type="InterPro" id="IPR006011">
    <property type="entry name" value="Syntaxin_N"/>
</dbReference>
<dbReference type="GO" id="GO:0006906">
    <property type="term" value="P:vesicle fusion"/>
    <property type="evidence" value="ECO:0007669"/>
    <property type="project" value="TreeGrafter"/>
</dbReference>
<evidence type="ECO:0000256" key="2">
    <source>
        <dbReference type="ARBA" id="ARBA00009063"/>
    </source>
</evidence>
<comment type="similarity">
    <text evidence="2">Belongs to the syntaxin family.</text>
</comment>
<evidence type="ECO:0000256" key="8">
    <source>
        <dbReference type="SAM" id="Phobius"/>
    </source>
</evidence>
<evidence type="ECO:0000256" key="4">
    <source>
        <dbReference type="ARBA" id="ARBA00022989"/>
    </source>
</evidence>
<dbReference type="Pfam" id="PF00804">
    <property type="entry name" value="Syntaxin"/>
    <property type="match status" value="1"/>
</dbReference>
<dbReference type="Proteomes" id="UP000530660">
    <property type="component" value="Unassembled WGS sequence"/>
</dbReference>
<proteinExistence type="inferred from homology"/>
<dbReference type="GO" id="GO:0005484">
    <property type="term" value="F:SNAP receptor activity"/>
    <property type="evidence" value="ECO:0007669"/>
    <property type="project" value="InterPro"/>
</dbReference>
<protein>
    <submittedName>
        <fullName evidence="10">SYNtaxin</fullName>
    </submittedName>
</protein>
<dbReference type="GO" id="GO:0005886">
    <property type="term" value="C:plasma membrane"/>
    <property type="evidence" value="ECO:0007669"/>
    <property type="project" value="TreeGrafter"/>
</dbReference>
<keyword evidence="6" id="KW-0175">Coiled coil</keyword>
<evidence type="ECO:0000256" key="1">
    <source>
        <dbReference type="ARBA" id="ARBA00004211"/>
    </source>
</evidence>